<evidence type="ECO:0000256" key="7">
    <source>
        <dbReference type="ARBA" id="ARBA00022989"/>
    </source>
</evidence>
<name>A0ABN7RGH2_9BACT</name>
<dbReference type="NCBIfam" id="TIGR00380">
    <property type="entry name" value="cobal_cbiB"/>
    <property type="match status" value="1"/>
</dbReference>
<gene>
    <name evidence="10" type="primary">cobD_2</name>
    <name evidence="9" type="synonym">cobD</name>
    <name evidence="10" type="ORF">DYBT9623_04351</name>
</gene>
<keyword evidence="4 9" id="KW-1003">Cell membrane</keyword>
<protein>
    <recommendedName>
        <fullName evidence="9">Cobalamin biosynthesis protein CobD</fullName>
    </recommendedName>
</protein>
<dbReference type="HAMAP" id="MF_00024">
    <property type="entry name" value="CobD_CbiB"/>
    <property type="match status" value="1"/>
</dbReference>
<comment type="caution">
    <text evidence="10">The sequence shown here is derived from an EMBL/GenBank/DDBJ whole genome shotgun (WGS) entry which is preliminary data.</text>
</comment>
<keyword evidence="11" id="KW-1185">Reference proteome</keyword>
<keyword evidence="6 9" id="KW-0812">Transmembrane</keyword>
<evidence type="ECO:0000256" key="4">
    <source>
        <dbReference type="ARBA" id="ARBA00022475"/>
    </source>
</evidence>
<comment type="similarity">
    <text evidence="3 9">Belongs to the CobD/CbiB family.</text>
</comment>
<dbReference type="InterPro" id="IPR004485">
    <property type="entry name" value="Cobalamin_biosynth_CobD/CbiB"/>
</dbReference>
<feature type="transmembrane region" description="Helical" evidence="9">
    <location>
        <begin position="208"/>
        <end position="226"/>
    </location>
</feature>
<evidence type="ECO:0000256" key="1">
    <source>
        <dbReference type="ARBA" id="ARBA00004651"/>
    </source>
</evidence>
<evidence type="ECO:0000256" key="6">
    <source>
        <dbReference type="ARBA" id="ARBA00022692"/>
    </source>
</evidence>
<evidence type="ECO:0000313" key="11">
    <source>
        <dbReference type="Proteomes" id="UP000679725"/>
    </source>
</evidence>
<sequence length="316" mass="35271">MEQAALLIVPLLAGYALDLWLGDPETWPHPVKVFGNLIAWGEKRLNKGSFKFIKGAILTVILVGAVLIFFYCIRALFAAADAAHSWLEIACNTILIWYGLANKTLIQEGKAVFHQLNKNGLTAGRNQLSRIVGRETKNLTENQIRIAVLETMSENLSDGVVAPLFYYMLGGVPAMMAYKMINTLDSMIGYSSTRYEQFGKFAARLDDLANLIPARLTALLMVLVTFSGRGMQHIFRFGNKHKSPNAGYPEAALAGILDCRFGGPNVYYGMLVQKPFIGENEREIEPHEIEYVSRINHLVCLAMVLICCLWFVLKYS</sequence>
<feature type="transmembrane region" description="Helical" evidence="9">
    <location>
        <begin position="160"/>
        <end position="181"/>
    </location>
</feature>
<feature type="transmembrane region" description="Helical" evidence="9">
    <location>
        <begin position="52"/>
        <end position="73"/>
    </location>
</feature>
<evidence type="ECO:0000256" key="3">
    <source>
        <dbReference type="ARBA" id="ARBA00006263"/>
    </source>
</evidence>
<keyword evidence="7 9" id="KW-1133">Transmembrane helix</keyword>
<evidence type="ECO:0000256" key="5">
    <source>
        <dbReference type="ARBA" id="ARBA00022573"/>
    </source>
</evidence>
<feature type="transmembrane region" description="Helical" evidence="9">
    <location>
        <begin position="295"/>
        <end position="313"/>
    </location>
</feature>
<dbReference type="Pfam" id="PF03186">
    <property type="entry name" value="CobD_Cbib"/>
    <property type="match status" value="1"/>
</dbReference>
<proteinExistence type="inferred from homology"/>
<comment type="pathway">
    <text evidence="2 9">Cofactor biosynthesis; adenosylcobalamin biosynthesis.</text>
</comment>
<keyword evidence="8 9" id="KW-0472">Membrane</keyword>
<dbReference type="PANTHER" id="PTHR34308:SF1">
    <property type="entry name" value="COBALAMIN BIOSYNTHESIS PROTEIN CBIB"/>
    <property type="match status" value="1"/>
</dbReference>
<dbReference type="Proteomes" id="UP000679725">
    <property type="component" value="Unassembled WGS sequence"/>
</dbReference>
<evidence type="ECO:0000256" key="9">
    <source>
        <dbReference type="HAMAP-Rule" id="MF_00024"/>
    </source>
</evidence>
<organism evidence="10 11">
    <name type="scientific">Dyadobacter linearis</name>
    <dbReference type="NCBI Taxonomy" id="2823330"/>
    <lineage>
        <taxon>Bacteria</taxon>
        <taxon>Pseudomonadati</taxon>
        <taxon>Bacteroidota</taxon>
        <taxon>Cytophagia</taxon>
        <taxon>Cytophagales</taxon>
        <taxon>Spirosomataceae</taxon>
        <taxon>Dyadobacter</taxon>
    </lineage>
</organism>
<comment type="function">
    <text evidence="9">Converts cobyric acid to cobinamide by the addition of aminopropanol on the F carboxylic group.</text>
</comment>
<comment type="caution">
    <text evidence="9">Lacks conserved residue(s) required for the propagation of feature annotation.</text>
</comment>
<accession>A0ABN7RGH2</accession>
<evidence type="ECO:0000313" key="10">
    <source>
        <dbReference type="EMBL" id="CAG5072810.1"/>
    </source>
</evidence>
<comment type="subcellular location">
    <subcellularLocation>
        <location evidence="1 9">Cell membrane</location>
        <topology evidence="1 9">Multi-pass membrane protein</topology>
    </subcellularLocation>
</comment>
<reference evidence="10 11" key="1">
    <citation type="submission" date="2021-04" db="EMBL/GenBank/DDBJ databases">
        <authorList>
            <person name="Rodrigo-Torres L."/>
            <person name="Arahal R. D."/>
            <person name="Lucena T."/>
        </authorList>
    </citation>
    <scope>NUCLEOTIDE SEQUENCE [LARGE SCALE GENOMIC DNA]</scope>
    <source>
        <strain evidence="10 11">CECT 9623</strain>
    </source>
</reference>
<evidence type="ECO:0000256" key="8">
    <source>
        <dbReference type="ARBA" id="ARBA00023136"/>
    </source>
</evidence>
<evidence type="ECO:0000256" key="2">
    <source>
        <dbReference type="ARBA" id="ARBA00004953"/>
    </source>
</evidence>
<dbReference type="EMBL" id="CAJRAU010000007">
    <property type="protein sequence ID" value="CAG5072810.1"/>
    <property type="molecule type" value="Genomic_DNA"/>
</dbReference>
<dbReference type="RefSeq" id="WP_229254792.1">
    <property type="nucleotide sequence ID" value="NZ_CAJRAU010000007.1"/>
</dbReference>
<keyword evidence="5 9" id="KW-0169">Cobalamin biosynthesis</keyword>
<dbReference type="PANTHER" id="PTHR34308">
    <property type="entry name" value="COBALAMIN BIOSYNTHESIS PROTEIN CBIB"/>
    <property type="match status" value="1"/>
</dbReference>